<name>A0A292YHR0_9BACL</name>
<keyword evidence="4" id="KW-1185">Reference proteome</keyword>
<dbReference type="AlphaFoldDB" id="A0A292YHR0"/>
<feature type="domain" description="LysM" evidence="2">
    <location>
        <begin position="458"/>
        <end position="501"/>
    </location>
</feature>
<proteinExistence type="predicted"/>
<feature type="compositionally biased region" description="Acidic residues" evidence="1">
    <location>
        <begin position="260"/>
        <end position="270"/>
    </location>
</feature>
<evidence type="ECO:0000313" key="3">
    <source>
        <dbReference type="EMBL" id="GAX90497.1"/>
    </source>
</evidence>
<dbReference type="Pfam" id="PF01476">
    <property type="entry name" value="LysM"/>
    <property type="match status" value="1"/>
</dbReference>
<organism evidence="3 4">
    <name type="scientific">Effusibacillus lacus</name>
    <dbReference type="NCBI Taxonomy" id="1348429"/>
    <lineage>
        <taxon>Bacteria</taxon>
        <taxon>Bacillati</taxon>
        <taxon>Bacillota</taxon>
        <taxon>Bacilli</taxon>
        <taxon>Bacillales</taxon>
        <taxon>Alicyclobacillaceae</taxon>
        <taxon>Effusibacillus</taxon>
    </lineage>
</organism>
<dbReference type="PROSITE" id="PS51782">
    <property type="entry name" value="LYSM"/>
    <property type="match status" value="1"/>
</dbReference>
<evidence type="ECO:0000259" key="2">
    <source>
        <dbReference type="PROSITE" id="PS51782"/>
    </source>
</evidence>
<dbReference type="InterPro" id="IPR036779">
    <property type="entry name" value="LysM_dom_sf"/>
</dbReference>
<dbReference type="SUPFAM" id="SSF54106">
    <property type="entry name" value="LysM domain"/>
    <property type="match status" value="1"/>
</dbReference>
<protein>
    <recommendedName>
        <fullName evidence="2">LysM domain-containing protein</fullName>
    </recommendedName>
</protein>
<feature type="region of interest" description="Disordered" evidence="1">
    <location>
        <begin position="329"/>
        <end position="366"/>
    </location>
</feature>
<dbReference type="InterPro" id="IPR018392">
    <property type="entry name" value="LysM"/>
</dbReference>
<comment type="caution">
    <text evidence="3">The sequence shown here is derived from an EMBL/GenBank/DDBJ whole genome shotgun (WGS) entry which is preliminary data.</text>
</comment>
<gene>
    <name evidence="3" type="ORF">EFBL_2124</name>
</gene>
<dbReference type="EMBL" id="BDUF01000057">
    <property type="protein sequence ID" value="GAX90497.1"/>
    <property type="molecule type" value="Genomic_DNA"/>
</dbReference>
<evidence type="ECO:0000313" key="4">
    <source>
        <dbReference type="Proteomes" id="UP000217785"/>
    </source>
</evidence>
<evidence type="ECO:0000256" key="1">
    <source>
        <dbReference type="SAM" id="MobiDB-lite"/>
    </source>
</evidence>
<dbReference type="OrthoDB" id="2370698at2"/>
<feature type="region of interest" description="Disordered" evidence="1">
    <location>
        <begin position="249"/>
        <end position="279"/>
    </location>
</feature>
<reference evidence="4" key="1">
    <citation type="submission" date="2017-07" db="EMBL/GenBank/DDBJ databases">
        <title>Draft genome sequence of Effusibacillus lacus strain skLN1.</title>
        <authorList>
            <person name="Watanabe M."/>
            <person name="Kojima H."/>
            <person name="Fukui M."/>
        </authorList>
    </citation>
    <scope>NUCLEOTIDE SEQUENCE [LARGE SCALE GENOMIC DNA]</scope>
    <source>
        <strain evidence="4">skLN1</strain>
    </source>
</reference>
<accession>A0A292YHR0</accession>
<dbReference type="SMART" id="SM00257">
    <property type="entry name" value="LysM"/>
    <property type="match status" value="1"/>
</dbReference>
<feature type="compositionally biased region" description="Polar residues" evidence="1">
    <location>
        <begin position="403"/>
        <end position="415"/>
    </location>
</feature>
<dbReference type="Gene3D" id="3.10.350.10">
    <property type="entry name" value="LysM domain"/>
    <property type="match status" value="1"/>
</dbReference>
<sequence>MALGEQLPVIRIQVDQRLPVQSGVAGEVRDDSSVSSEITYFDRVGDFYILEGALTFSGGVQSGPTGEPGHHDVQPFSYRLPYALRIPVAGQPNFLEVTTRIGKWRVRAEEPDFLQLQAELTVQGLNGRNGYSFYCGDQEDWVQPQPESANRDMAEFPEVVNAPSDVLFEDKSEDRDEGRMEDRVNQKPKGYDEKEWMMEAKEESDVQDTLVYEPGSDWQKQLNAVFHQASAYTREQTEEAEVDAVADVNAEANQDRDADTDTDTDSDVREEETSFQFEALADEVVAESTAEPIANPETGAFHSTADSAEAVAASEQVEAVPAELVAVAEPAGETESQEDTQPVAADDSETVTASAGPTKAPGPKLSFGAKKEEITEEPLKLSGLAFGSVTKNLDRSEADGMSAESNTKETVTTQAEYDEKQSYPQTSGMMVEPLVETSDSSVWGKWIQKESEARYTLKFRIIQESESLEEVANSYQTPIENLMRANGMTNEQVETGQVLLIPGRRR</sequence>
<dbReference type="RefSeq" id="WP_096182219.1">
    <property type="nucleotide sequence ID" value="NZ_BDUF01000057.1"/>
</dbReference>
<feature type="region of interest" description="Disordered" evidence="1">
    <location>
        <begin position="395"/>
        <end position="417"/>
    </location>
</feature>
<dbReference type="Proteomes" id="UP000217785">
    <property type="component" value="Unassembled WGS sequence"/>
</dbReference>